<dbReference type="InterPro" id="IPR013785">
    <property type="entry name" value="Aldolase_TIM"/>
</dbReference>
<dbReference type="InterPro" id="IPR004136">
    <property type="entry name" value="NMO"/>
</dbReference>
<evidence type="ECO:0000313" key="7">
    <source>
        <dbReference type="Proteomes" id="UP000242329"/>
    </source>
</evidence>
<dbReference type="AlphaFoldDB" id="A0A1M5MN60"/>
<name>A0A1M5MN60_9FIRM</name>
<dbReference type="PANTHER" id="PTHR32332:SF20">
    <property type="entry name" value="2-NITROPROPANE DIOXYGENASE-LIKE PROTEIN"/>
    <property type="match status" value="1"/>
</dbReference>
<evidence type="ECO:0000313" key="6">
    <source>
        <dbReference type="EMBL" id="SHG78748.1"/>
    </source>
</evidence>
<gene>
    <name evidence="6" type="ORF">SAMN02745221_00974</name>
</gene>
<evidence type="ECO:0000256" key="1">
    <source>
        <dbReference type="ARBA" id="ARBA00003535"/>
    </source>
</evidence>
<protein>
    <recommendedName>
        <fullName evidence="2">Probable nitronate monooxygenase</fullName>
    </recommendedName>
</protein>
<keyword evidence="5" id="KW-0560">Oxidoreductase</keyword>
<sequence>MKISMKTRITELFGIEYPIICGGMLWLATPELCAAISNAGGLGNITACNYNTGEELREAIQKARQLTSKPIGVNITLLPSMRFTEEIFDDFFKVCAEEKVEVIEVSGKPAVKYLDMLHKAGVKVMHKVGAVRHAKNIERYGYDAVIAAGIEEGGHPLNDDVTTMVLLPRIVESVNIPVIATGGIATGKQMAAALALGAEGVLMATRFIATRECPVHPKIWEELIKREEHETTLICKTVGLQGRALKNKLTQQVLEIEARGGSLTEIIPLLSGQRAKEAWATGEVDNAALMVGQSIGMIKEVLTCEELITSMVKEAKETLEKQLARFS</sequence>
<keyword evidence="3" id="KW-0285">Flavoprotein</keyword>
<accession>A0A1M5MN60</accession>
<dbReference type="OrthoDB" id="9778912at2"/>
<comment type="function">
    <text evidence="1">Nitronate monooxygenase that uses molecular oxygen to catalyze the oxidative denitrification of alkyl nitronates. Acts on propionate 3-nitronate (P3N), the presumed physiological substrate. Probably functions in the detoxification of P3N, a metabolic poison produced by plants and fungi as a defense mechanism.</text>
</comment>
<keyword evidence="7" id="KW-1185">Reference proteome</keyword>
<dbReference type="CDD" id="cd04730">
    <property type="entry name" value="NPD_like"/>
    <property type="match status" value="1"/>
</dbReference>
<evidence type="ECO:0000256" key="4">
    <source>
        <dbReference type="ARBA" id="ARBA00022643"/>
    </source>
</evidence>
<dbReference type="SUPFAM" id="SSF51412">
    <property type="entry name" value="Inosine monophosphate dehydrogenase (IMPDH)"/>
    <property type="match status" value="1"/>
</dbReference>
<evidence type="ECO:0000256" key="2">
    <source>
        <dbReference type="ARBA" id="ARBA00013457"/>
    </source>
</evidence>
<dbReference type="GO" id="GO:0018580">
    <property type="term" value="F:nitronate monooxygenase activity"/>
    <property type="evidence" value="ECO:0007669"/>
    <property type="project" value="InterPro"/>
</dbReference>
<evidence type="ECO:0000256" key="5">
    <source>
        <dbReference type="ARBA" id="ARBA00023002"/>
    </source>
</evidence>
<dbReference type="PANTHER" id="PTHR32332">
    <property type="entry name" value="2-NITROPROPANE DIOXYGENASE"/>
    <property type="match status" value="1"/>
</dbReference>
<dbReference type="STRING" id="1123382.SAMN02745221_00974"/>
<keyword evidence="4" id="KW-0288">FMN</keyword>
<dbReference type="Proteomes" id="UP000242329">
    <property type="component" value="Unassembled WGS sequence"/>
</dbReference>
<reference evidence="7" key="1">
    <citation type="submission" date="2016-11" db="EMBL/GenBank/DDBJ databases">
        <authorList>
            <person name="Varghese N."/>
            <person name="Submissions S."/>
        </authorList>
    </citation>
    <scope>NUCLEOTIDE SEQUENCE [LARGE SCALE GENOMIC DNA]</scope>
    <source>
        <strain evidence="7">DSM 11003</strain>
    </source>
</reference>
<organism evidence="6 7">
    <name type="scientific">Thermosyntropha lipolytica DSM 11003</name>
    <dbReference type="NCBI Taxonomy" id="1123382"/>
    <lineage>
        <taxon>Bacteria</taxon>
        <taxon>Bacillati</taxon>
        <taxon>Bacillota</taxon>
        <taxon>Clostridia</taxon>
        <taxon>Eubacteriales</taxon>
        <taxon>Syntrophomonadaceae</taxon>
        <taxon>Thermosyntropha</taxon>
    </lineage>
</organism>
<keyword evidence="6" id="KW-0503">Monooxygenase</keyword>
<proteinExistence type="predicted"/>
<dbReference type="EMBL" id="FQWY01000012">
    <property type="protein sequence ID" value="SHG78748.1"/>
    <property type="molecule type" value="Genomic_DNA"/>
</dbReference>
<dbReference type="Gene3D" id="3.20.20.70">
    <property type="entry name" value="Aldolase class I"/>
    <property type="match status" value="1"/>
</dbReference>
<dbReference type="Pfam" id="PF03060">
    <property type="entry name" value="NMO"/>
    <property type="match status" value="1"/>
</dbReference>
<evidence type="ECO:0000256" key="3">
    <source>
        <dbReference type="ARBA" id="ARBA00022630"/>
    </source>
</evidence>
<dbReference type="RefSeq" id="WP_084728336.1">
    <property type="nucleotide sequence ID" value="NZ_FQWY01000012.1"/>
</dbReference>